<accession>A0A655Y6I1</accession>
<reference evidence="1 2" key="1">
    <citation type="submission" date="2015-07" db="EMBL/GenBank/DDBJ databases">
        <authorList>
            <consortium name="Pathogen Informatics"/>
        </authorList>
    </citation>
    <scope>NUCLEOTIDE SEQUENCE [LARGE SCALE GENOMIC DNA]</scope>
    <source>
        <strain evidence="1 2">A316</strain>
    </source>
</reference>
<evidence type="ECO:0000313" key="2">
    <source>
        <dbReference type="Proteomes" id="UP000041770"/>
    </source>
</evidence>
<dbReference type="Proteomes" id="UP000041770">
    <property type="component" value="Unassembled WGS sequence"/>
</dbReference>
<organism evidence="1 2">
    <name type="scientific">Vibrio cholerae</name>
    <dbReference type="NCBI Taxonomy" id="666"/>
    <lineage>
        <taxon>Bacteria</taxon>
        <taxon>Pseudomonadati</taxon>
        <taxon>Pseudomonadota</taxon>
        <taxon>Gammaproteobacteria</taxon>
        <taxon>Vibrionales</taxon>
        <taxon>Vibrionaceae</taxon>
        <taxon>Vibrio</taxon>
    </lineage>
</organism>
<protein>
    <submittedName>
        <fullName evidence="1">Uncharacterized protein</fullName>
    </submittedName>
</protein>
<name>A0A655Y6I1_VIBCL</name>
<sequence length="71" mass="8060">MVVSCPLTHHRLAKHHLQGITRIGRMALNTKILALIEFTGFMQDLFWGVQLADIVNQSCQVKGFLHLHVQP</sequence>
<gene>
    <name evidence="1" type="ORF">ERS013200_01158</name>
</gene>
<dbReference type="AlphaFoldDB" id="A0A655Y6I1"/>
<dbReference type="EMBL" id="CWQY01000005">
    <property type="protein sequence ID" value="CSC32647.1"/>
    <property type="molecule type" value="Genomic_DNA"/>
</dbReference>
<evidence type="ECO:0000313" key="1">
    <source>
        <dbReference type="EMBL" id="CSC32647.1"/>
    </source>
</evidence>
<proteinExistence type="predicted"/>